<dbReference type="FunCoup" id="A0A2R6RP61">
    <property type="interactions" value="307"/>
</dbReference>
<comment type="caution">
    <text evidence="2">The sequence shown here is derived from an EMBL/GenBank/DDBJ whole genome shotgun (WGS) entry which is preliminary data.</text>
</comment>
<dbReference type="InParanoid" id="A0A2R6RP61"/>
<accession>A0A2R6RP61</accession>
<keyword evidence="3" id="KW-1185">Reference proteome</keyword>
<dbReference type="InterPro" id="IPR056714">
    <property type="entry name" value="DUF7812"/>
</dbReference>
<dbReference type="AlphaFoldDB" id="A0A2R6RP61"/>
<evidence type="ECO:0000313" key="3">
    <source>
        <dbReference type="Proteomes" id="UP000241394"/>
    </source>
</evidence>
<feature type="domain" description="DUF7812" evidence="1">
    <location>
        <begin position="133"/>
        <end position="622"/>
    </location>
</feature>
<dbReference type="Gramene" id="PSS31824">
    <property type="protein sequence ID" value="PSS31824"/>
    <property type="gene ID" value="CEY00_Acc05170"/>
</dbReference>
<protein>
    <recommendedName>
        <fullName evidence="1">DUF7812 domain-containing protein</fullName>
    </recommendedName>
</protein>
<evidence type="ECO:0000313" key="2">
    <source>
        <dbReference type="EMBL" id="PSS31824.1"/>
    </source>
</evidence>
<gene>
    <name evidence="2" type="ORF">CEY00_Acc05170</name>
</gene>
<reference evidence="3" key="2">
    <citation type="journal article" date="2018" name="BMC Genomics">
        <title>A manually annotated Actinidia chinensis var. chinensis (kiwifruit) genome highlights the challenges associated with draft genomes and gene prediction in plants.</title>
        <authorList>
            <person name="Pilkington S.M."/>
            <person name="Crowhurst R."/>
            <person name="Hilario E."/>
            <person name="Nardozza S."/>
            <person name="Fraser L."/>
            <person name="Peng Y."/>
            <person name="Gunaseelan K."/>
            <person name="Simpson R."/>
            <person name="Tahir J."/>
            <person name="Deroles S.C."/>
            <person name="Templeton K."/>
            <person name="Luo Z."/>
            <person name="Davy M."/>
            <person name="Cheng C."/>
            <person name="McNeilage M."/>
            <person name="Scaglione D."/>
            <person name="Liu Y."/>
            <person name="Zhang Q."/>
            <person name="Datson P."/>
            <person name="De Silva N."/>
            <person name="Gardiner S.E."/>
            <person name="Bassett H."/>
            <person name="Chagne D."/>
            <person name="McCallum J."/>
            <person name="Dzierzon H."/>
            <person name="Deng C."/>
            <person name="Wang Y.Y."/>
            <person name="Barron L."/>
            <person name="Manako K."/>
            <person name="Bowen J."/>
            <person name="Foster T.M."/>
            <person name="Erridge Z.A."/>
            <person name="Tiffin H."/>
            <person name="Waite C.N."/>
            <person name="Davies K.M."/>
            <person name="Grierson E.P."/>
            <person name="Laing W.A."/>
            <person name="Kirk R."/>
            <person name="Chen X."/>
            <person name="Wood M."/>
            <person name="Montefiori M."/>
            <person name="Brummell D.A."/>
            <person name="Schwinn K.E."/>
            <person name="Catanach A."/>
            <person name="Fullerton C."/>
            <person name="Li D."/>
            <person name="Meiyalaghan S."/>
            <person name="Nieuwenhuizen N."/>
            <person name="Read N."/>
            <person name="Prakash R."/>
            <person name="Hunter D."/>
            <person name="Zhang H."/>
            <person name="McKenzie M."/>
            <person name="Knabel M."/>
            <person name="Harris A."/>
            <person name="Allan A.C."/>
            <person name="Gleave A."/>
            <person name="Chen A."/>
            <person name="Janssen B.J."/>
            <person name="Plunkett B."/>
            <person name="Ampomah-Dwamena C."/>
            <person name="Voogd C."/>
            <person name="Leif D."/>
            <person name="Lafferty D."/>
            <person name="Souleyre E.J.F."/>
            <person name="Varkonyi-Gasic E."/>
            <person name="Gambi F."/>
            <person name="Hanley J."/>
            <person name="Yao J.L."/>
            <person name="Cheung J."/>
            <person name="David K.M."/>
            <person name="Warren B."/>
            <person name="Marsh K."/>
            <person name="Snowden K.C."/>
            <person name="Lin-Wang K."/>
            <person name="Brian L."/>
            <person name="Martinez-Sanchez M."/>
            <person name="Wang M."/>
            <person name="Ileperuma N."/>
            <person name="Macnee N."/>
            <person name="Campin R."/>
            <person name="McAtee P."/>
            <person name="Drummond R.S.M."/>
            <person name="Espley R.V."/>
            <person name="Ireland H.S."/>
            <person name="Wu R."/>
            <person name="Atkinson R.G."/>
            <person name="Karunairetnam S."/>
            <person name="Bulley S."/>
            <person name="Chunkath S."/>
            <person name="Hanley Z."/>
            <person name="Storey R."/>
            <person name="Thrimawithana A.H."/>
            <person name="Thomson S."/>
            <person name="David C."/>
            <person name="Testolin R."/>
            <person name="Huang H."/>
            <person name="Hellens R.P."/>
            <person name="Schaffer R.J."/>
        </authorList>
    </citation>
    <scope>NUCLEOTIDE SEQUENCE [LARGE SCALE GENOMIC DNA]</scope>
    <source>
        <strain evidence="3">cv. Red5</strain>
    </source>
</reference>
<sequence length="789" mass="88944">MDFPKERHFNNTENQSANSQLIRNFICSIQSPQGPKPPLLKRLYYLLVHLSSNPPICYPRAGADSTFWDIKIGRFGVWVPFGDISSLSDVLFKELSQVFKQFLSALHGIAASGDSGQASLHFDIQANAEQLNLLLRCCMVMLNLLVNDQYRLLRNGQILLDILGELCSLNLVQENEENIIGIEKVSREFTYKGNECATSLTKDIIASLHFVEPVDPCLPFLCSLLEVFADELLVHGQLIEYFKLIDSGSSASRKLFMCHSSHGDIGNVIEIISTHFCLSFSDGKAFEIFPNGLFCLDREDFRAPELSLTASLVLLLNPLMISAPKFLHAHLISLVSETITIGMGLENMRPDVRLMDRYLSALERSVMLYVKHMSTLQMNDFPAGDEDYVLKSNKYGGNSHPSFESYIQPVTREKINNLISKLDNSWQLQLHDMFLRTKSDLATSSIAYIKESKHILDISFRDEITSILSCIILKAFSYEGYHTALHATGDKSPQDIYLLASILKLMSCSLLQTISCLMDNGNSGCLKTLTDFSSCKEYDSIVGIISCFRQFKVCLPVQMSLCGMMESHPPQHKESKLMLLHLSGLLSLSFSTGLDFLVKGCISTMISLMHLFVFEDGNLHALQFDYRSDSFSSGLRPGNVQEAIVGQKSSLTVASKFQKIQTLYLSMPSLSMDCMGRGNGQMQISNSLIPNNMQCVVGLEEETEETSDGKIFLKCMVDSRGDPSDFDDLADFIECKRGKDYSGWLKDRQRYRKWKCEKMAVLRWKMKKKTWKFMKGKKNFVCTSQQYPA</sequence>
<evidence type="ECO:0000259" key="1">
    <source>
        <dbReference type="Pfam" id="PF25104"/>
    </source>
</evidence>
<dbReference type="STRING" id="1590841.A0A2R6RP61"/>
<name>A0A2R6RP61_ACTCC</name>
<dbReference type="EMBL" id="NKQK01000004">
    <property type="protein sequence ID" value="PSS31824.1"/>
    <property type="molecule type" value="Genomic_DNA"/>
</dbReference>
<dbReference type="Proteomes" id="UP000241394">
    <property type="component" value="Chromosome LG4"/>
</dbReference>
<reference evidence="2 3" key="1">
    <citation type="submission" date="2017-07" db="EMBL/GenBank/DDBJ databases">
        <title>An improved, manually edited Actinidia chinensis var. chinensis (kiwifruit) genome highlights the challenges associated with draft genomes and gene prediction in plants.</title>
        <authorList>
            <person name="Pilkington S."/>
            <person name="Crowhurst R."/>
            <person name="Hilario E."/>
            <person name="Nardozza S."/>
            <person name="Fraser L."/>
            <person name="Peng Y."/>
            <person name="Gunaseelan K."/>
            <person name="Simpson R."/>
            <person name="Tahir J."/>
            <person name="Deroles S."/>
            <person name="Templeton K."/>
            <person name="Luo Z."/>
            <person name="Davy M."/>
            <person name="Cheng C."/>
            <person name="Mcneilage M."/>
            <person name="Scaglione D."/>
            <person name="Liu Y."/>
            <person name="Zhang Q."/>
            <person name="Datson P."/>
            <person name="De Silva N."/>
            <person name="Gardiner S."/>
            <person name="Bassett H."/>
            <person name="Chagne D."/>
            <person name="Mccallum J."/>
            <person name="Dzierzon H."/>
            <person name="Deng C."/>
            <person name="Wang Y.-Y."/>
            <person name="Barron N."/>
            <person name="Manako K."/>
            <person name="Bowen J."/>
            <person name="Foster T."/>
            <person name="Erridge Z."/>
            <person name="Tiffin H."/>
            <person name="Waite C."/>
            <person name="Davies K."/>
            <person name="Grierson E."/>
            <person name="Laing W."/>
            <person name="Kirk R."/>
            <person name="Chen X."/>
            <person name="Wood M."/>
            <person name="Montefiori M."/>
            <person name="Brummell D."/>
            <person name="Schwinn K."/>
            <person name="Catanach A."/>
            <person name="Fullerton C."/>
            <person name="Li D."/>
            <person name="Meiyalaghan S."/>
            <person name="Nieuwenhuizen N."/>
            <person name="Read N."/>
            <person name="Prakash R."/>
            <person name="Hunter D."/>
            <person name="Zhang H."/>
            <person name="Mckenzie M."/>
            <person name="Knabel M."/>
            <person name="Harris A."/>
            <person name="Allan A."/>
            <person name="Chen A."/>
            <person name="Janssen B."/>
            <person name="Plunkett B."/>
            <person name="Dwamena C."/>
            <person name="Voogd C."/>
            <person name="Leif D."/>
            <person name="Lafferty D."/>
            <person name="Souleyre E."/>
            <person name="Varkonyi-Gasic E."/>
            <person name="Gambi F."/>
            <person name="Hanley J."/>
            <person name="Yao J.-L."/>
            <person name="Cheung J."/>
            <person name="David K."/>
            <person name="Warren B."/>
            <person name="Marsh K."/>
            <person name="Snowden K."/>
            <person name="Lin-Wang K."/>
            <person name="Brian L."/>
            <person name="Martinez-Sanchez M."/>
            <person name="Wang M."/>
            <person name="Ileperuma N."/>
            <person name="Macnee N."/>
            <person name="Campin R."/>
            <person name="Mcatee P."/>
            <person name="Drummond R."/>
            <person name="Espley R."/>
            <person name="Ireland H."/>
            <person name="Wu R."/>
            <person name="Atkinson R."/>
            <person name="Karunairetnam S."/>
            <person name="Bulley S."/>
            <person name="Chunkath S."/>
            <person name="Hanley Z."/>
            <person name="Storey R."/>
            <person name="Thrimawithana A."/>
            <person name="Thomson S."/>
            <person name="David C."/>
            <person name="Testolin R."/>
        </authorList>
    </citation>
    <scope>NUCLEOTIDE SEQUENCE [LARGE SCALE GENOMIC DNA]</scope>
    <source>
        <strain evidence="3">cv. Red5</strain>
        <tissue evidence="2">Young leaf</tissue>
    </source>
</reference>
<organism evidence="2 3">
    <name type="scientific">Actinidia chinensis var. chinensis</name>
    <name type="common">Chinese soft-hair kiwi</name>
    <dbReference type="NCBI Taxonomy" id="1590841"/>
    <lineage>
        <taxon>Eukaryota</taxon>
        <taxon>Viridiplantae</taxon>
        <taxon>Streptophyta</taxon>
        <taxon>Embryophyta</taxon>
        <taxon>Tracheophyta</taxon>
        <taxon>Spermatophyta</taxon>
        <taxon>Magnoliopsida</taxon>
        <taxon>eudicotyledons</taxon>
        <taxon>Gunneridae</taxon>
        <taxon>Pentapetalae</taxon>
        <taxon>asterids</taxon>
        <taxon>Ericales</taxon>
        <taxon>Actinidiaceae</taxon>
        <taxon>Actinidia</taxon>
    </lineage>
</organism>
<proteinExistence type="predicted"/>
<dbReference type="PANTHER" id="PTHR36786:SF1">
    <property type="entry name" value="2-ISOPROPYLMALATE SYNTHASE"/>
    <property type="match status" value="1"/>
</dbReference>
<dbReference type="OrthoDB" id="1882119at2759"/>
<dbReference type="Pfam" id="PF25104">
    <property type="entry name" value="DUF7812"/>
    <property type="match status" value="1"/>
</dbReference>
<dbReference type="PANTHER" id="PTHR36786">
    <property type="entry name" value="2-ISOPROPYLMALATE SYNTHASE"/>
    <property type="match status" value="1"/>
</dbReference>
<dbReference type="OMA" id="MMMANLC"/>